<dbReference type="Proteomes" id="UP000001745">
    <property type="component" value="Unassembled WGS sequence"/>
</dbReference>
<dbReference type="AlphaFoldDB" id="B8MDF7"/>
<gene>
    <name evidence="1" type="ORF">TSTA_117060</name>
</gene>
<sequence>MAHYDRLREEEQELCEAQTYPEKICEASDVVFSISRAQHDGSDIQPLHNFFDRKYMPVYLYVFGKFSSRWLFHITASLLCHAPHVVREVVNPTKNRKVIRSCTRHQIDPVQFTRALIDWVSAGDRSGKTDNFWHFLSTGYGSISRMLYPLLPPVYGMVYMYAALRTRTIKKIGRDAEDNGKTAIVAGHFIFRSEGKEKDVVCNEADLDTYTHILYLDVQPEVIAQRRLEDQTRNRANDSVKNLQE</sequence>
<reference evidence="2" key="1">
    <citation type="journal article" date="2015" name="Genome Announc.">
        <title>Genome sequence of the AIDS-associated pathogen Penicillium marneffei (ATCC18224) and its near taxonomic relative Talaromyces stipitatus (ATCC10500).</title>
        <authorList>
            <person name="Nierman W.C."/>
            <person name="Fedorova-Abrams N.D."/>
            <person name="Andrianopoulos A."/>
        </authorList>
    </citation>
    <scope>NUCLEOTIDE SEQUENCE [LARGE SCALE GENOMIC DNA]</scope>
    <source>
        <strain evidence="2">ATCC 10500 / CBS 375.48 / QM 6759 / NRRL 1006</strain>
    </source>
</reference>
<name>B8MDF7_TALSN</name>
<dbReference type="HOGENOM" id="CLU_1134204_0_0_1"/>
<dbReference type="InterPro" id="IPR027417">
    <property type="entry name" value="P-loop_NTPase"/>
</dbReference>
<dbReference type="eggNOG" id="ENOG502SQII">
    <property type="taxonomic scope" value="Eukaryota"/>
</dbReference>
<dbReference type="Pfam" id="PF13207">
    <property type="entry name" value="AAA_17"/>
    <property type="match status" value="1"/>
</dbReference>
<dbReference type="VEuPathDB" id="FungiDB:TSTA_117060"/>
<dbReference type="EMBL" id="EQ962655">
    <property type="protein sequence ID" value="EED17920.1"/>
    <property type="molecule type" value="Genomic_DNA"/>
</dbReference>
<evidence type="ECO:0000313" key="2">
    <source>
        <dbReference type="Proteomes" id="UP000001745"/>
    </source>
</evidence>
<evidence type="ECO:0000313" key="1">
    <source>
        <dbReference type="EMBL" id="EED17920.1"/>
    </source>
</evidence>
<dbReference type="OrthoDB" id="5416609at2759"/>
<dbReference type="Gene3D" id="3.40.50.300">
    <property type="entry name" value="P-loop containing nucleotide triphosphate hydrolases"/>
    <property type="match status" value="1"/>
</dbReference>
<proteinExistence type="predicted"/>
<dbReference type="GeneID" id="8102098"/>
<protein>
    <submittedName>
        <fullName evidence="1">Uncharacterized protein</fullName>
    </submittedName>
</protein>
<dbReference type="RefSeq" id="XP_002481912.1">
    <property type="nucleotide sequence ID" value="XM_002481867.1"/>
</dbReference>
<keyword evidence="2" id="KW-1185">Reference proteome</keyword>
<dbReference type="InParanoid" id="B8MDF7"/>
<organism evidence="1 2">
    <name type="scientific">Talaromyces stipitatus (strain ATCC 10500 / CBS 375.48 / QM 6759 / NRRL 1006)</name>
    <name type="common">Penicillium stipitatum</name>
    <dbReference type="NCBI Taxonomy" id="441959"/>
    <lineage>
        <taxon>Eukaryota</taxon>
        <taxon>Fungi</taxon>
        <taxon>Dikarya</taxon>
        <taxon>Ascomycota</taxon>
        <taxon>Pezizomycotina</taxon>
        <taxon>Eurotiomycetes</taxon>
        <taxon>Eurotiomycetidae</taxon>
        <taxon>Eurotiales</taxon>
        <taxon>Trichocomaceae</taxon>
        <taxon>Talaromyces</taxon>
        <taxon>Talaromyces sect. Talaromyces</taxon>
    </lineage>
</organism>
<accession>B8MDF7</accession>